<dbReference type="SMART" id="SM00939">
    <property type="entry name" value="PepX_C"/>
    <property type="match status" value="1"/>
</dbReference>
<dbReference type="SUPFAM" id="SSF53474">
    <property type="entry name" value="alpha/beta-Hydrolases"/>
    <property type="match status" value="1"/>
</dbReference>
<feature type="region of interest" description="Disordered" evidence="2">
    <location>
        <begin position="537"/>
        <end position="558"/>
    </location>
</feature>
<organism evidence="4 5">
    <name type="scientific">Billgrantia bachuensis</name>
    <dbReference type="NCBI Taxonomy" id="2717286"/>
    <lineage>
        <taxon>Bacteria</taxon>
        <taxon>Pseudomonadati</taxon>
        <taxon>Pseudomonadota</taxon>
        <taxon>Gammaproteobacteria</taxon>
        <taxon>Oceanospirillales</taxon>
        <taxon>Halomonadaceae</taxon>
        <taxon>Billgrantia</taxon>
    </lineage>
</organism>
<evidence type="ECO:0000313" key="4">
    <source>
        <dbReference type="EMBL" id="NIC06215.1"/>
    </source>
</evidence>
<dbReference type="NCBIfam" id="TIGR00976">
    <property type="entry name" value="CocE_NonD"/>
    <property type="match status" value="1"/>
</dbReference>
<dbReference type="SUPFAM" id="SSF49785">
    <property type="entry name" value="Galactose-binding domain-like"/>
    <property type="match status" value="1"/>
</dbReference>
<dbReference type="InterPro" id="IPR029058">
    <property type="entry name" value="AB_hydrolase_fold"/>
</dbReference>
<dbReference type="Pfam" id="PF08530">
    <property type="entry name" value="PepX_C"/>
    <property type="match status" value="1"/>
</dbReference>
<dbReference type="InterPro" id="IPR008979">
    <property type="entry name" value="Galactose-bd-like_sf"/>
</dbReference>
<dbReference type="InterPro" id="IPR013736">
    <property type="entry name" value="Xaa-Pro_dipept_C"/>
</dbReference>
<protein>
    <submittedName>
        <fullName evidence="4">CocE/NonD family hydrolase</fullName>
    </submittedName>
</protein>
<dbReference type="InterPro" id="IPR050585">
    <property type="entry name" value="Xaa-Pro_dipeptidyl-ppase/CocE"/>
</dbReference>
<name>A0ABX0PSA9_9GAMM</name>
<evidence type="ECO:0000256" key="1">
    <source>
        <dbReference type="ARBA" id="ARBA00022801"/>
    </source>
</evidence>
<gene>
    <name evidence="4" type="ORF">HBJ55_12320</name>
</gene>
<dbReference type="GO" id="GO:0016787">
    <property type="term" value="F:hydrolase activity"/>
    <property type="evidence" value="ECO:0007669"/>
    <property type="project" value="UniProtKB-KW"/>
</dbReference>
<dbReference type="InterPro" id="IPR005674">
    <property type="entry name" value="CocE/Ser_esterase"/>
</dbReference>
<dbReference type="RefSeq" id="WP_167115030.1">
    <property type="nucleotide sequence ID" value="NZ_JAAQTO010000031.1"/>
</dbReference>
<dbReference type="EMBL" id="JAAQTO010000031">
    <property type="protein sequence ID" value="NIC06215.1"/>
    <property type="molecule type" value="Genomic_DNA"/>
</dbReference>
<dbReference type="PANTHER" id="PTHR43056">
    <property type="entry name" value="PEPTIDASE S9 PROLYL OLIGOPEPTIDASE"/>
    <property type="match status" value="1"/>
</dbReference>
<evidence type="ECO:0000256" key="2">
    <source>
        <dbReference type="SAM" id="MobiDB-lite"/>
    </source>
</evidence>
<dbReference type="Pfam" id="PF02129">
    <property type="entry name" value="Peptidase_S15"/>
    <property type="match status" value="1"/>
</dbReference>
<dbReference type="PANTHER" id="PTHR43056:SF10">
    <property type="entry name" value="COCE_NOND FAMILY, PUTATIVE (AFU_ORTHOLOGUE AFUA_7G00600)-RELATED"/>
    <property type="match status" value="1"/>
</dbReference>
<keyword evidence="1 4" id="KW-0378">Hydrolase</keyword>
<dbReference type="Gene3D" id="3.40.50.1820">
    <property type="entry name" value="alpha/beta hydrolase"/>
    <property type="match status" value="1"/>
</dbReference>
<comment type="caution">
    <text evidence="4">The sequence shown here is derived from an EMBL/GenBank/DDBJ whole genome shotgun (WGS) entry which is preliminary data.</text>
</comment>
<accession>A0ABX0PSA9</accession>
<reference evidence="4 5" key="1">
    <citation type="submission" date="2020-03" db="EMBL/GenBank/DDBJ databases">
        <title>Identification of Halomonas strains.</title>
        <authorList>
            <person name="Xiao Z."/>
            <person name="Dong F."/>
            <person name="Wang Z."/>
            <person name="Zhao J.-Y."/>
        </authorList>
    </citation>
    <scope>NUCLEOTIDE SEQUENCE [LARGE SCALE GENOMIC DNA]</scope>
    <source>
        <strain evidence="4 5">DX6</strain>
    </source>
</reference>
<feature type="domain" description="Xaa-Pro dipeptidyl-peptidase C-terminal" evidence="3">
    <location>
        <begin position="291"/>
        <end position="549"/>
    </location>
</feature>
<evidence type="ECO:0000259" key="3">
    <source>
        <dbReference type="SMART" id="SM00939"/>
    </source>
</evidence>
<dbReference type="InterPro" id="IPR000383">
    <property type="entry name" value="Xaa-Pro-like_dom"/>
</dbReference>
<dbReference type="Proteomes" id="UP001318321">
    <property type="component" value="Unassembled WGS sequence"/>
</dbReference>
<dbReference type="Gene3D" id="2.60.120.260">
    <property type="entry name" value="Galactose-binding domain-like"/>
    <property type="match status" value="1"/>
</dbReference>
<keyword evidence="5" id="KW-1185">Reference proteome</keyword>
<sequence length="674" mass="75854">MQFVNEYPHAVERHDLVRIPMRDGVHLCARLWLPNSAHDAPAPAILEYIPYRLRDGTVLRDAMHHHYFAGHGYASLRVDLRGSGESEGVLRDEYLEQELADGEDILAWIAQQPWCDGSVGMIGISWGGFNGLQLAERRPEPLKAVVSVCSTDDRYADDVHYMGGCLLGDNLSWASTMFALNSLPPDPEVVGERWREMWRERLEGSGLWLATWLDHPHRDAYWRHGSICENFAGVEAPVLAVSGWADGYSNAVPRLVEQLPGVCKGLIGPWSHKYPHLGQPGPAIGFLQECRRWWDQWLKGEACGIERDPALRVWMQESMPPAARYDQRPGRWVAEPTWPSENVTSWRLPLAPGRLCMDEESPSEQAAQSVQSPLSCGLYAGKWCSYVAGPDLPLDQRREDGGSLVFDSPPLDETLEILGQPRVELALSADRPVAQVAVRLCDVAPDGRSTRVTYGLLNLTHRDSHADPSPLEPGQSYRVSVKLNDVAQAFPVGHRIRLSLSSSYWPLAWPAPEPVQLTIRNRDSALVLPLRSPRPEDTELKPFAAPECAPPPTSTPLEPAIHRWDIRHELESDTTMLEVTDDSGALLLDETGMTTRTRTQERYSSRQQDFDSIRGETHWECGRSRGEWSIHTVTHTVLTANAQNFQLQASLEAFEGERQVYYRTWHRTIPRKLV</sequence>
<dbReference type="Gene3D" id="1.10.3020.10">
    <property type="entry name" value="alpha-amino acid ester hydrolase ( Helical cap domain)"/>
    <property type="match status" value="1"/>
</dbReference>
<proteinExistence type="predicted"/>
<evidence type="ECO:0000313" key="5">
    <source>
        <dbReference type="Proteomes" id="UP001318321"/>
    </source>
</evidence>